<dbReference type="InterPro" id="IPR004175">
    <property type="entry name" value="RNA_CPDase"/>
</dbReference>
<dbReference type="Proteomes" id="UP001595692">
    <property type="component" value="Unassembled WGS sequence"/>
</dbReference>
<dbReference type="InterPro" id="IPR009097">
    <property type="entry name" value="Cyclic_Pdiesterase"/>
</dbReference>
<feature type="short sequence motif" description="HXTX 1" evidence="2">
    <location>
        <begin position="42"/>
        <end position="45"/>
    </location>
</feature>
<keyword evidence="4" id="KW-1185">Reference proteome</keyword>
<dbReference type="RefSeq" id="WP_377150087.1">
    <property type="nucleotide sequence ID" value="NZ_JBHSAF010000001.1"/>
</dbReference>
<gene>
    <name evidence="3" type="primary">thpR</name>
    <name evidence="3" type="ORF">ACFOSS_01265</name>
</gene>
<protein>
    <recommendedName>
        <fullName evidence="2">RNA 2',3'-cyclic phosphodiesterase</fullName>
        <shortName evidence="2">RNA 2',3'-CPDase</shortName>
        <ecNumber evidence="2">3.1.4.58</ecNumber>
    </recommendedName>
</protein>
<sequence length="190" mass="20677">MEPHLRLFWGFDACQQGAALQACQQQLASTETGPPVPLDNLHLTLLFLGNAPLGTLPALTRLTSTTLARLPLAPMTLTLDQLGLFPRAKAGWIGPSQIPEALLLLEAGLRSAVSEAGWPLDPRPYRPHVTLFRKARALANPRITPIPLSLQTLHLYASLSTPQGVRYQPRASWSLGEHHGQPGAQSQPQR</sequence>
<dbReference type="NCBIfam" id="TIGR02258">
    <property type="entry name" value="2_5_ligase"/>
    <property type="match status" value="1"/>
</dbReference>
<dbReference type="EC" id="3.1.4.58" evidence="2"/>
<comment type="function">
    <text evidence="2">Hydrolyzes RNA 2',3'-cyclic phosphodiester to an RNA 2'-phosphomonoester.</text>
</comment>
<dbReference type="Gene3D" id="3.90.1140.10">
    <property type="entry name" value="Cyclic phosphodiesterase"/>
    <property type="match status" value="1"/>
</dbReference>
<accession>A0ABV8CIR3</accession>
<reference evidence="4" key="1">
    <citation type="journal article" date="2019" name="Int. J. Syst. Evol. Microbiol.">
        <title>The Global Catalogue of Microorganisms (GCM) 10K type strain sequencing project: providing services to taxonomists for standard genome sequencing and annotation.</title>
        <authorList>
            <consortium name="The Broad Institute Genomics Platform"/>
            <consortium name="The Broad Institute Genome Sequencing Center for Infectious Disease"/>
            <person name="Wu L."/>
            <person name="Ma J."/>
        </authorList>
    </citation>
    <scope>NUCLEOTIDE SEQUENCE [LARGE SCALE GENOMIC DNA]</scope>
    <source>
        <strain evidence="4">CCUG 54939</strain>
    </source>
</reference>
<dbReference type="PROSITE" id="PS51257">
    <property type="entry name" value="PROKAR_LIPOPROTEIN"/>
    <property type="match status" value="1"/>
</dbReference>
<evidence type="ECO:0000313" key="4">
    <source>
        <dbReference type="Proteomes" id="UP001595692"/>
    </source>
</evidence>
<dbReference type="Pfam" id="PF13563">
    <property type="entry name" value="2_5_RNA_ligase2"/>
    <property type="match status" value="1"/>
</dbReference>
<comment type="caution">
    <text evidence="3">The sequence shown here is derived from an EMBL/GenBank/DDBJ whole genome shotgun (WGS) entry which is preliminary data.</text>
</comment>
<evidence type="ECO:0000256" key="1">
    <source>
        <dbReference type="ARBA" id="ARBA00022801"/>
    </source>
</evidence>
<dbReference type="SUPFAM" id="SSF55144">
    <property type="entry name" value="LigT-like"/>
    <property type="match status" value="1"/>
</dbReference>
<name>A0ABV8CIR3_9GAMM</name>
<dbReference type="EMBL" id="JBHSAF010000001">
    <property type="protein sequence ID" value="MFC3912090.1"/>
    <property type="molecule type" value="Genomic_DNA"/>
</dbReference>
<organism evidence="3 4">
    <name type="scientific">Pseudaeromonas sharmana</name>
    <dbReference type="NCBI Taxonomy" id="328412"/>
    <lineage>
        <taxon>Bacteria</taxon>
        <taxon>Pseudomonadati</taxon>
        <taxon>Pseudomonadota</taxon>
        <taxon>Gammaproteobacteria</taxon>
        <taxon>Aeromonadales</taxon>
        <taxon>Aeromonadaceae</taxon>
        <taxon>Pseudaeromonas</taxon>
    </lineage>
</organism>
<dbReference type="PANTHER" id="PTHR35561">
    <property type="entry name" value="RNA 2',3'-CYCLIC PHOSPHODIESTERASE"/>
    <property type="match status" value="1"/>
</dbReference>
<comment type="similarity">
    <text evidence="2">Belongs to the 2H phosphoesterase superfamily. ThpR family.</text>
</comment>
<dbReference type="PANTHER" id="PTHR35561:SF1">
    <property type="entry name" value="RNA 2',3'-CYCLIC PHOSPHODIESTERASE"/>
    <property type="match status" value="1"/>
</dbReference>
<feature type="active site" description="Proton donor" evidence="2">
    <location>
        <position position="42"/>
    </location>
</feature>
<keyword evidence="1 2" id="KW-0378">Hydrolase</keyword>
<feature type="active site" description="Proton acceptor" evidence="2">
    <location>
        <position position="128"/>
    </location>
</feature>
<evidence type="ECO:0000256" key="2">
    <source>
        <dbReference type="HAMAP-Rule" id="MF_01940"/>
    </source>
</evidence>
<comment type="catalytic activity">
    <reaction evidence="2">
        <text>a 3'-end 2',3'-cyclophospho-ribonucleotide-RNA + H2O = a 3'-end 2'-phospho-ribonucleotide-RNA + H(+)</text>
        <dbReference type="Rhea" id="RHEA:11828"/>
        <dbReference type="Rhea" id="RHEA-COMP:10464"/>
        <dbReference type="Rhea" id="RHEA-COMP:17353"/>
        <dbReference type="ChEBI" id="CHEBI:15377"/>
        <dbReference type="ChEBI" id="CHEBI:15378"/>
        <dbReference type="ChEBI" id="CHEBI:83064"/>
        <dbReference type="ChEBI" id="CHEBI:173113"/>
        <dbReference type="EC" id="3.1.4.58"/>
    </reaction>
</comment>
<evidence type="ECO:0000313" key="3">
    <source>
        <dbReference type="EMBL" id="MFC3912090.1"/>
    </source>
</evidence>
<proteinExistence type="inferred from homology"/>
<feature type="short sequence motif" description="HXTX 2" evidence="2">
    <location>
        <begin position="128"/>
        <end position="131"/>
    </location>
</feature>
<dbReference type="HAMAP" id="MF_01940">
    <property type="entry name" value="RNA_CPDase"/>
    <property type="match status" value="1"/>
</dbReference>